<organism evidence="1 2">
    <name type="scientific">Pluteus cervinus</name>
    <dbReference type="NCBI Taxonomy" id="181527"/>
    <lineage>
        <taxon>Eukaryota</taxon>
        <taxon>Fungi</taxon>
        <taxon>Dikarya</taxon>
        <taxon>Basidiomycota</taxon>
        <taxon>Agaricomycotina</taxon>
        <taxon>Agaricomycetes</taxon>
        <taxon>Agaricomycetidae</taxon>
        <taxon>Agaricales</taxon>
        <taxon>Pluteineae</taxon>
        <taxon>Pluteaceae</taxon>
        <taxon>Pluteus</taxon>
    </lineage>
</organism>
<gene>
    <name evidence="1" type="ORF">BDN72DRAFT_830203</name>
</gene>
<accession>A0ACD3BFQ0</accession>
<dbReference type="Proteomes" id="UP000308600">
    <property type="component" value="Unassembled WGS sequence"/>
</dbReference>
<evidence type="ECO:0000313" key="1">
    <source>
        <dbReference type="EMBL" id="TFK77035.1"/>
    </source>
</evidence>
<keyword evidence="2" id="KW-1185">Reference proteome</keyword>
<evidence type="ECO:0000313" key="2">
    <source>
        <dbReference type="Proteomes" id="UP000308600"/>
    </source>
</evidence>
<sequence length="204" mass="23085">MSCECPMVWEAIQASSAQLMAAILANAGDDPNLQSTSNISYAVFRAQELSFEYRQMIWDILEENMAAMFIASTSFKWDPEGKRGDLFHPDSRFIAVLDEESKLIAYTMFRFEYEDEEMLIYCYELQVVPSGQGGGLGKRLMRYLAVIGTEWHMQKLMLTVFNNNAPAMELYRKLGFVADSTSPYPGEIMEDGGIVDYSILSVSL</sequence>
<dbReference type="EMBL" id="ML208259">
    <property type="protein sequence ID" value="TFK77035.1"/>
    <property type="molecule type" value="Genomic_DNA"/>
</dbReference>
<reference evidence="1 2" key="1">
    <citation type="journal article" date="2019" name="Nat. Ecol. Evol.">
        <title>Megaphylogeny resolves global patterns of mushroom evolution.</title>
        <authorList>
            <person name="Varga T."/>
            <person name="Krizsan K."/>
            <person name="Foldi C."/>
            <person name="Dima B."/>
            <person name="Sanchez-Garcia M."/>
            <person name="Sanchez-Ramirez S."/>
            <person name="Szollosi G.J."/>
            <person name="Szarkandi J.G."/>
            <person name="Papp V."/>
            <person name="Albert L."/>
            <person name="Andreopoulos W."/>
            <person name="Angelini C."/>
            <person name="Antonin V."/>
            <person name="Barry K.W."/>
            <person name="Bougher N.L."/>
            <person name="Buchanan P."/>
            <person name="Buyck B."/>
            <person name="Bense V."/>
            <person name="Catcheside P."/>
            <person name="Chovatia M."/>
            <person name="Cooper J."/>
            <person name="Damon W."/>
            <person name="Desjardin D."/>
            <person name="Finy P."/>
            <person name="Geml J."/>
            <person name="Haridas S."/>
            <person name="Hughes K."/>
            <person name="Justo A."/>
            <person name="Karasinski D."/>
            <person name="Kautmanova I."/>
            <person name="Kiss B."/>
            <person name="Kocsube S."/>
            <person name="Kotiranta H."/>
            <person name="LaButti K.M."/>
            <person name="Lechner B.E."/>
            <person name="Liimatainen K."/>
            <person name="Lipzen A."/>
            <person name="Lukacs Z."/>
            <person name="Mihaltcheva S."/>
            <person name="Morgado L.N."/>
            <person name="Niskanen T."/>
            <person name="Noordeloos M.E."/>
            <person name="Ohm R.A."/>
            <person name="Ortiz-Santana B."/>
            <person name="Ovrebo C."/>
            <person name="Racz N."/>
            <person name="Riley R."/>
            <person name="Savchenko A."/>
            <person name="Shiryaev A."/>
            <person name="Soop K."/>
            <person name="Spirin V."/>
            <person name="Szebenyi C."/>
            <person name="Tomsovsky M."/>
            <person name="Tulloss R.E."/>
            <person name="Uehling J."/>
            <person name="Grigoriev I.V."/>
            <person name="Vagvolgyi C."/>
            <person name="Papp T."/>
            <person name="Martin F.M."/>
            <person name="Miettinen O."/>
            <person name="Hibbett D.S."/>
            <person name="Nagy L.G."/>
        </authorList>
    </citation>
    <scope>NUCLEOTIDE SEQUENCE [LARGE SCALE GENOMIC DNA]</scope>
    <source>
        <strain evidence="1 2">NL-1719</strain>
    </source>
</reference>
<protein>
    <submittedName>
        <fullName evidence="1">Acyl-CoA N-acyltransferase</fullName>
    </submittedName>
</protein>
<proteinExistence type="predicted"/>
<name>A0ACD3BFQ0_9AGAR</name>